<dbReference type="EMBL" id="BARU01046664">
    <property type="protein sequence ID" value="GAH92333.1"/>
    <property type="molecule type" value="Genomic_DNA"/>
</dbReference>
<comment type="caution">
    <text evidence="1">The sequence shown here is derived from an EMBL/GenBank/DDBJ whole genome shotgun (WGS) entry which is preliminary data.</text>
</comment>
<sequence>EFWFTTNADYSKKVIPLVETIEKLKQNQEINDNILYVFFNNNIDDMSLKLETLRILEIHWNFFSFLNHLNPVKRIKDKCLELLDDFKNELINTPENVILSLYDCISEFSSKPSEQNNFTKTVFS</sequence>
<dbReference type="AlphaFoldDB" id="X1LDV4"/>
<feature type="non-terminal residue" evidence="1">
    <location>
        <position position="1"/>
    </location>
</feature>
<name>X1LDV4_9ZZZZ</name>
<accession>X1LDV4</accession>
<reference evidence="1" key="1">
    <citation type="journal article" date="2014" name="Front. Microbiol.">
        <title>High frequency of phylogenetically diverse reductive dehalogenase-homologous genes in deep subseafloor sedimentary metagenomes.</title>
        <authorList>
            <person name="Kawai M."/>
            <person name="Futagami T."/>
            <person name="Toyoda A."/>
            <person name="Takaki Y."/>
            <person name="Nishi S."/>
            <person name="Hori S."/>
            <person name="Arai W."/>
            <person name="Tsubouchi T."/>
            <person name="Morono Y."/>
            <person name="Uchiyama I."/>
            <person name="Ito T."/>
            <person name="Fujiyama A."/>
            <person name="Inagaki F."/>
            <person name="Takami H."/>
        </authorList>
    </citation>
    <scope>NUCLEOTIDE SEQUENCE</scope>
    <source>
        <strain evidence="1">Expedition CK06-06</strain>
    </source>
</reference>
<protein>
    <submittedName>
        <fullName evidence="1">Uncharacterized protein</fullName>
    </submittedName>
</protein>
<proteinExistence type="predicted"/>
<gene>
    <name evidence="1" type="ORF">S03H2_70281</name>
</gene>
<organism evidence="1">
    <name type="scientific">marine sediment metagenome</name>
    <dbReference type="NCBI Taxonomy" id="412755"/>
    <lineage>
        <taxon>unclassified sequences</taxon>
        <taxon>metagenomes</taxon>
        <taxon>ecological metagenomes</taxon>
    </lineage>
</organism>
<evidence type="ECO:0000313" key="1">
    <source>
        <dbReference type="EMBL" id="GAH92333.1"/>
    </source>
</evidence>
<feature type="non-terminal residue" evidence="1">
    <location>
        <position position="124"/>
    </location>
</feature>